<dbReference type="OrthoDB" id="2738407at2759"/>
<dbReference type="PROSITE" id="PS50865">
    <property type="entry name" value="ZF_MYND_2"/>
    <property type="match status" value="1"/>
</dbReference>
<dbReference type="Gene3D" id="6.10.140.2220">
    <property type="match status" value="1"/>
</dbReference>
<gene>
    <name evidence="6" type="ORF">LshimejAT787_1800870</name>
</gene>
<dbReference type="PROSITE" id="PS01360">
    <property type="entry name" value="ZF_MYND_1"/>
    <property type="match status" value="1"/>
</dbReference>
<keyword evidence="1" id="KW-0479">Metal-binding</keyword>
<reference evidence="6" key="1">
    <citation type="submission" date="2022-07" db="EMBL/GenBank/DDBJ databases">
        <title>The genome of Lyophyllum shimeji provides insight into the initial evolution of ectomycorrhizal fungal genome.</title>
        <authorList>
            <person name="Kobayashi Y."/>
            <person name="Shibata T."/>
            <person name="Hirakawa H."/>
            <person name="Shigenobu S."/>
            <person name="Nishiyama T."/>
            <person name="Yamada A."/>
            <person name="Hasebe M."/>
            <person name="Kawaguchi M."/>
        </authorList>
    </citation>
    <scope>NUCLEOTIDE SEQUENCE</scope>
    <source>
        <strain evidence="6">AT787</strain>
    </source>
</reference>
<evidence type="ECO:0000256" key="3">
    <source>
        <dbReference type="ARBA" id="ARBA00022833"/>
    </source>
</evidence>
<dbReference type="GO" id="GO:0008270">
    <property type="term" value="F:zinc ion binding"/>
    <property type="evidence" value="ECO:0007669"/>
    <property type="project" value="UniProtKB-KW"/>
</dbReference>
<dbReference type="Pfam" id="PF01753">
    <property type="entry name" value="zf-MYND"/>
    <property type="match status" value="1"/>
</dbReference>
<protein>
    <recommendedName>
        <fullName evidence="5">MYND-type domain-containing protein</fullName>
    </recommendedName>
</protein>
<dbReference type="Proteomes" id="UP001063166">
    <property type="component" value="Unassembled WGS sequence"/>
</dbReference>
<evidence type="ECO:0000256" key="4">
    <source>
        <dbReference type="PROSITE-ProRule" id="PRU00134"/>
    </source>
</evidence>
<comment type="caution">
    <text evidence="6">The sequence shown here is derived from an EMBL/GenBank/DDBJ whole genome shotgun (WGS) entry which is preliminary data.</text>
</comment>
<proteinExistence type="predicted"/>
<evidence type="ECO:0000259" key="5">
    <source>
        <dbReference type="PROSITE" id="PS50865"/>
    </source>
</evidence>
<evidence type="ECO:0000313" key="6">
    <source>
        <dbReference type="EMBL" id="GLB44750.1"/>
    </source>
</evidence>
<dbReference type="EMBL" id="BRPK01000018">
    <property type="protein sequence ID" value="GLB44750.1"/>
    <property type="molecule type" value="Genomic_DNA"/>
</dbReference>
<accession>A0A9P3PZA5</accession>
<dbReference type="SUPFAM" id="SSF144232">
    <property type="entry name" value="HIT/MYND zinc finger-like"/>
    <property type="match status" value="1"/>
</dbReference>
<evidence type="ECO:0000256" key="2">
    <source>
        <dbReference type="ARBA" id="ARBA00022771"/>
    </source>
</evidence>
<keyword evidence="7" id="KW-1185">Reference proteome</keyword>
<feature type="domain" description="MYND-type" evidence="5">
    <location>
        <begin position="16"/>
        <end position="62"/>
    </location>
</feature>
<evidence type="ECO:0000256" key="1">
    <source>
        <dbReference type="ARBA" id="ARBA00022723"/>
    </source>
</evidence>
<name>A0A9P3PZA5_LYOSH</name>
<dbReference type="AlphaFoldDB" id="A0A9P3PZA5"/>
<keyword evidence="2 4" id="KW-0863">Zinc-finger</keyword>
<sequence>MAPAADHLLPQQLRQCAKCKKGEMETDKGIPVVLQVCGRCRSQLYCSTKCQHSDWRRHRKQCAQISSAEDFSEYDTGLASNGLLSGGTTVVTLEAIEPIHQDWTVTYRPLICLSVINAMGLADRPPTAAVFSQPPQIFFIKMSVVSGLTLKTKARKAFLVEHAELINLDEFRRASMNQSHPLHTKDSQKFLLGYNRYKSNMLQTPERRLTMVVQSVSFHNGTNAMTHTKNWYFEDNRTRDYSTQWRPDDWLSFFKETVADGKGWYREDVWF</sequence>
<keyword evidence="3" id="KW-0862">Zinc</keyword>
<evidence type="ECO:0000313" key="7">
    <source>
        <dbReference type="Proteomes" id="UP001063166"/>
    </source>
</evidence>
<dbReference type="InterPro" id="IPR002893">
    <property type="entry name" value="Znf_MYND"/>
</dbReference>
<organism evidence="6 7">
    <name type="scientific">Lyophyllum shimeji</name>
    <name type="common">Hon-shimeji</name>
    <name type="synonym">Tricholoma shimeji</name>
    <dbReference type="NCBI Taxonomy" id="47721"/>
    <lineage>
        <taxon>Eukaryota</taxon>
        <taxon>Fungi</taxon>
        <taxon>Dikarya</taxon>
        <taxon>Basidiomycota</taxon>
        <taxon>Agaricomycotina</taxon>
        <taxon>Agaricomycetes</taxon>
        <taxon>Agaricomycetidae</taxon>
        <taxon>Agaricales</taxon>
        <taxon>Tricholomatineae</taxon>
        <taxon>Lyophyllaceae</taxon>
        <taxon>Lyophyllum</taxon>
    </lineage>
</organism>